<evidence type="ECO:0000256" key="1">
    <source>
        <dbReference type="SAM" id="Phobius"/>
    </source>
</evidence>
<accession>A0A1F4VCG5</accession>
<evidence type="ECO:0000313" key="3">
    <source>
        <dbReference type="Proteomes" id="UP000176504"/>
    </source>
</evidence>
<feature type="transmembrane region" description="Helical" evidence="1">
    <location>
        <begin position="315"/>
        <end position="338"/>
    </location>
</feature>
<comment type="caution">
    <text evidence="2">The sequence shown here is derived from an EMBL/GenBank/DDBJ whole genome shotgun (WGS) entry which is preliminary data.</text>
</comment>
<feature type="transmembrane region" description="Helical" evidence="1">
    <location>
        <begin position="130"/>
        <end position="146"/>
    </location>
</feature>
<reference evidence="2 3" key="1">
    <citation type="journal article" date="2016" name="Nat. Commun.">
        <title>Thousands of microbial genomes shed light on interconnected biogeochemical processes in an aquifer system.</title>
        <authorList>
            <person name="Anantharaman K."/>
            <person name="Brown C.T."/>
            <person name="Hug L.A."/>
            <person name="Sharon I."/>
            <person name="Castelle C.J."/>
            <person name="Probst A.J."/>
            <person name="Thomas B.C."/>
            <person name="Singh A."/>
            <person name="Wilkins M.J."/>
            <person name="Karaoz U."/>
            <person name="Brodie E.L."/>
            <person name="Williams K.H."/>
            <person name="Hubbard S.S."/>
            <person name="Banfield J.F."/>
        </authorList>
    </citation>
    <scope>NUCLEOTIDE SEQUENCE [LARGE SCALE GENOMIC DNA]</scope>
</reference>
<keyword evidence="1" id="KW-1133">Transmembrane helix</keyword>
<keyword evidence="1" id="KW-0472">Membrane</keyword>
<feature type="transmembrane region" description="Helical" evidence="1">
    <location>
        <begin position="6"/>
        <end position="27"/>
    </location>
</feature>
<feature type="transmembrane region" description="Helical" evidence="1">
    <location>
        <begin position="76"/>
        <end position="94"/>
    </location>
</feature>
<name>A0A1F4VCG5_UNCKA</name>
<feature type="transmembrane region" description="Helical" evidence="1">
    <location>
        <begin position="48"/>
        <end position="70"/>
    </location>
</feature>
<evidence type="ECO:0008006" key="4">
    <source>
        <dbReference type="Google" id="ProtNLM"/>
    </source>
</evidence>
<gene>
    <name evidence="2" type="ORF">A3A78_05080</name>
</gene>
<dbReference type="EMBL" id="MEVI01000004">
    <property type="protein sequence ID" value="OGC54819.1"/>
    <property type="molecule type" value="Genomic_DNA"/>
</dbReference>
<dbReference type="AlphaFoldDB" id="A0A1F4VCG5"/>
<proteinExistence type="predicted"/>
<feature type="transmembrane region" description="Helical" evidence="1">
    <location>
        <begin position="153"/>
        <end position="179"/>
    </location>
</feature>
<organism evidence="2 3">
    <name type="scientific">candidate division WWE3 bacterium RIFCSPLOWO2_01_FULL_41_18</name>
    <dbReference type="NCBI Taxonomy" id="1802625"/>
    <lineage>
        <taxon>Bacteria</taxon>
        <taxon>Katanobacteria</taxon>
    </lineage>
</organism>
<sequence length="503" mass="57584">MYKKLLVAATAFYFFLTSLVTVNNYHLLRTNADDIGSIIYKIECSLELDLACLFIGHATPVVIPISILFLIFRTPLAFPVLQALLVSCVALVIFKYASYELKSESEAFLASILFLVNPFVQSASVYEFKTPVASMFFLALGLYFMYRGRDRPYFFISLFLLTFQEDVALTTAFMGFSGFIYHYRNTKAKPVYLISGLLALVYFLLSLILIKNAGLEKGFIAPVFYDRYSAIRHPLSAVSPLGVGYTLLLFWPLLFIPFLSPVLLIGAIPRFLLNILSRNLMTVNLLLYYHSATILPFCFSAFIKSLHRFKHRTAVLVICMVINLVLSVWYGPFFLHYFKNADGNQSAKTFWQLKGTIEQGSTISAQNNLVAYFYLGNKARKFPCNKESADYVVLLPRDIYPPGVRTLAMYNQISMSLDQYKSYIEDVFTDENYGVWYYKNGILLFKRGFSRDKNETAYKIFVKDYEHLIRLTRMKMGGGMFSTVEERVGRANVWEGMCNRALM</sequence>
<keyword evidence="1" id="KW-0812">Transmembrane</keyword>
<feature type="transmembrane region" description="Helical" evidence="1">
    <location>
        <begin position="242"/>
        <end position="265"/>
    </location>
</feature>
<protein>
    <recommendedName>
        <fullName evidence="4">Glycosyltransferase RgtA/B/C/D-like domain-containing protein</fullName>
    </recommendedName>
</protein>
<evidence type="ECO:0000313" key="2">
    <source>
        <dbReference type="EMBL" id="OGC54819.1"/>
    </source>
</evidence>
<dbReference type="InterPro" id="IPR018650">
    <property type="entry name" value="STSV1_Orf64"/>
</dbReference>
<feature type="transmembrane region" description="Helical" evidence="1">
    <location>
        <begin position="191"/>
        <end position="210"/>
    </location>
</feature>
<feature type="transmembrane region" description="Helical" evidence="1">
    <location>
        <begin position="285"/>
        <end position="303"/>
    </location>
</feature>
<feature type="transmembrane region" description="Helical" evidence="1">
    <location>
        <begin position="106"/>
        <end position="124"/>
    </location>
</feature>
<dbReference type="Pfam" id="PF09852">
    <property type="entry name" value="DUF2079"/>
    <property type="match status" value="1"/>
</dbReference>
<dbReference type="Proteomes" id="UP000176504">
    <property type="component" value="Unassembled WGS sequence"/>
</dbReference>